<gene>
    <name evidence="1" type="ORF">H1D33_26225</name>
</gene>
<name>A0A7L6AYV2_9ACTN</name>
<dbReference type="AlphaFoldDB" id="A0A7L6AYV2"/>
<evidence type="ECO:0000313" key="2">
    <source>
        <dbReference type="Proteomes" id="UP000510844"/>
    </source>
</evidence>
<dbReference type="EMBL" id="CP059322">
    <property type="protein sequence ID" value="QLQ34907.1"/>
    <property type="molecule type" value="Genomic_DNA"/>
</dbReference>
<proteinExistence type="predicted"/>
<keyword evidence="2" id="KW-1185">Reference proteome</keyword>
<reference evidence="1 2" key="2">
    <citation type="journal article" date="2021" name="Mar. Drugs">
        <title>A New Micromonospora Strain with Antibiotic Activity Isolated from the Microbiome of a Mid-Atlantic Deep-Sea Sponge.</title>
        <authorList>
            <person name="Back C.R."/>
            <person name="Stennett H.L."/>
            <person name="Williams S.E."/>
            <person name="Wang L."/>
            <person name="Ojeda Gomez J."/>
            <person name="Abdulle O.M."/>
            <person name="Duffy T."/>
            <person name="Neal C."/>
            <person name="Mantell J."/>
            <person name="Jepson M.A."/>
            <person name="Hendry K.R."/>
            <person name="Powell D."/>
            <person name="Stach J.E.M."/>
            <person name="Essex-Lopresti A.E."/>
            <person name="Willis C.L."/>
            <person name="Curnow P."/>
            <person name="Race P.R."/>
        </authorList>
    </citation>
    <scope>NUCLEOTIDE SEQUENCE [LARGE SCALE GENOMIC DNA]</scope>
    <source>
        <strain evidence="1 2">28ISP2-46</strain>
    </source>
</reference>
<dbReference type="KEGG" id="mfeu:H1D33_26225"/>
<dbReference type="Proteomes" id="UP000510844">
    <property type="component" value="Chromosome"/>
</dbReference>
<organism evidence="1 2">
    <name type="scientific">Micromonospora robiginosa</name>
    <dbReference type="NCBI Taxonomy" id="2749844"/>
    <lineage>
        <taxon>Bacteria</taxon>
        <taxon>Bacillati</taxon>
        <taxon>Actinomycetota</taxon>
        <taxon>Actinomycetes</taxon>
        <taxon>Micromonosporales</taxon>
        <taxon>Micromonosporaceae</taxon>
        <taxon>Micromonospora</taxon>
    </lineage>
</organism>
<evidence type="ECO:0000313" key="1">
    <source>
        <dbReference type="EMBL" id="QLQ34907.1"/>
    </source>
</evidence>
<dbReference type="InterPro" id="IPR013785">
    <property type="entry name" value="Aldolase_TIM"/>
</dbReference>
<sequence>MEAVAATIGAHRIGLRLSPGAGIADAIDTDTDTDEVYAALLAELVPLGPAYVHLAGTDEPTATSPIRRTPTHA</sequence>
<evidence type="ECO:0008006" key="3">
    <source>
        <dbReference type="Google" id="ProtNLM"/>
    </source>
</evidence>
<dbReference type="RefSeq" id="WP_181572965.1">
    <property type="nucleotide sequence ID" value="NZ_CP059322.2"/>
</dbReference>
<protein>
    <recommendedName>
        <fullName evidence="3">NADH:flavin oxidoreductase/NADH oxidase family protein</fullName>
    </recommendedName>
</protein>
<dbReference type="Gene3D" id="3.20.20.70">
    <property type="entry name" value="Aldolase class I"/>
    <property type="match status" value="1"/>
</dbReference>
<accession>A0A7L6AYV2</accession>
<reference evidence="2" key="1">
    <citation type="submission" date="2020-07" db="EMBL/GenBank/DDBJ databases">
        <title>A new Micromonospora strain with potent antibiotic activity isolated from the microbiome of a mid-Atlantic deep-sea sponge.</title>
        <authorList>
            <person name="Back C.R."/>
            <person name="Stennett H.L."/>
            <person name="Williams S.E."/>
            <person name="Wang L."/>
            <person name="Ojeda Gomez J."/>
            <person name="Abdulle O.M."/>
            <person name="Duffy T."/>
            <person name="Hendry K.R."/>
            <person name="Powell D."/>
            <person name="Stach J.E."/>
            <person name="Essex-Lopresti A.E."/>
            <person name="Willis C.L."/>
            <person name="Curnow P."/>
            <person name="Race P.R."/>
        </authorList>
    </citation>
    <scope>NUCLEOTIDE SEQUENCE [LARGE SCALE GENOMIC DNA]</scope>
    <source>
        <strain evidence="2">28ISP2-46</strain>
    </source>
</reference>